<feature type="compositionally biased region" description="Polar residues" evidence="1">
    <location>
        <begin position="34"/>
        <end position="51"/>
    </location>
</feature>
<organism evidence="3 4">
    <name type="scientific">Exophiala mesophila</name>
    <name type="common">Black yeast-like fungus</name>
    <dbReference type="NCBI Taxonomy" id="212818"/>
    <lineage>
        <taxon>Eukaryota</taxon>
        <taxon>Fungi</taxon>
        <taxon>Dikarya</taxon>
        <taxon>Ascomycota</taxon>
        <taxon>Pezizomycotina</taxon>
        <taxon>Eurotiomycetes</taxon>
        <taxon>Chaetothyriomycetidae</taxon>
        <taxon>Chaetothyriales</taxon>
        <taxon>Herpotrichiellaceae</taxon>
        <taxon>Exophiala</taxon>
    </lineage>
</organism>
<dbReference type="EMBL" id="NAJM01000083">
    <property type="protein sequence ID" value="RVX65757.1"/>
    <property type="molecule type" value="Genomic_DNA"/>
</dbReference>
<dbReference type="Pfam" id="PF00092">
    <property type="entry name" value="VWA"/>
    <property type="match status" value="1"/>
</dbReference>
<dbReference type="InterPro" id="IPR002035">
    <property type="entry name" value="VWF_A"/>
</dbReference>
<dbReference type="PANTHER" id="PTHR34706">
    <property type="entry name" value="SLR1338 PROTEIN"/>
    <property type="match status" value="1"/>
</dbReference>
<evidence type="ECO:0000313" key="4">
    <source>
        <dbReference type="Proteomes" id="UP000288859"/>
    </source>
</evidence>
<evidence type="ECO:0000259" key="2">
    <source>
        <dbReference type="PROSITE" id="PS50234"/>
    </source>
</evidence>
<accession>A0A438MRM3</accession>
<dbReference type="PANTHER" id="PTHR34706:SF1">
    <property type="entry name" value="VWFA DOMAIN-CONTAINING PROTEIN"/>
    <property type="match status" value="1"/>
</dbReference>
<reference evidence="3 4" key="1">
    <citation type="submission" date="2017-03" db="EMBL/GenBank/DDBJ databases">
        <title>Genomes of endolithic fungi from Antarctica.</title>
        <authorList>
            <person name="Coleine C."/>
            <person name="Masonjones S."/>
            <person name="Stajich J.E."/>
        </authorList>
    </citation>
    <scope>NUCLEOTIDE SEQUENCE [LARGE SCALE GENOMIC DNA]</scope>
    <source>
        <strain evidence="3 4">CCFEE 6314</strain>
    </source>
</reference>
<dbReference type="SMART" id="SM00327">
    <property type="entry name" value="VWA"/>
    <property type="match status" value="1"/>
</dbReference>
<name>A0A438MRM3_EXOME</name>
<dbReference type="PROSITE" id="PS50234">
    <property type="entry name" value="VWFA"/>
    <property type="match status" value="1"/>
</dbReference>
<dbReference type="SUPFAM" id="SSF53300">
    <property type="entry name" value="vWA-like"/>
    <property type="match status" value="1"/>
</dbReference>
<feature type="domain" description="VWFA" evidence="2">
    <location>
        <begin position="104"/>
        <end position="307"/>
    </location>
</feature>
<evidence type="ECO:0000256" key="1">
    <source>
        <dbReference type="SAM" id="MobiDB-lite"/>
    </source>
</evidence>
<sequence>MDNILKKVNSFRISRPSSRRGSHQDVEDLGDYDQNYSQNPYEKMDQGSSFDDQPPQYLSPGYGQSGYHTGGSLAGPSSSDAAPPPLYVPQDAGDSPYEGLRDFDTVLLIDDSGSMQGSRWRETSAAIQAIAPICTEFDRDGIELYFLNHKNKRDQTRRNLGGYRGLRNSTDVQQLFSIVTPSGYTPTGRRLKDILTAYLDDLENSLKPKNRSLPPIKPLNLIVITDGEASDDVESPIVKAAKRLDKLQADACQVGIQFFQVGNDAAATESLQDLDDVLENRYRIRDMVDTVPFQQDRPITAEFLLKVCLGSVNRRLDRRVAK</sequence>
<evidence type="ECO:0000313" key="3">
    <source>
        <dbReference type="EMBL" id="RVX65757.1"/>
    </source>
</evidence>
<dbReference type="Proteomes" id="UP000288859">
    <property type="component" value="Unassembled WGS sequence"/>
</dbReference>
<protein>
    <recommendedName>
        <fullName evidence="2">VWFA domain-containing protein</fullName>
    </recommendedName>
</protein>
<gene>
    <name evidence="3" type="ORF">B0A52_10391</name>
</gene>
<dbReference type="OrthoDB" id="2142040at2759"/>
<comment type="caution">
    <text evidence="3">The sequence shown here is derived from an EMBL/GenBank/DDBJ whole genome shotgun (WGS) entry which is preliminary data.</text>
</comment>
<dbReference type="AlphaFoldDB" id="A0A438MRM3"/>
<proteinExistence type="predicted"/>
<dbReference type="Gene3D" id="3.40.50.410">
    <property type="entry name" value="von Willebrand factor, type A domain"/>
    <property type="match status" value="1"/>
</dbReference>
<feature type="region of interest" description="Disordered" evidence="1">
    <location>
        <begin position="1"/>
        <end position="95"/>
    </location>
</feature>
<dbReference type="InterPro" id="IPR036465">
    <property type="entry name" value="vWFA_dom_sf"/>
</dbReference>